<dbReference type="KEGG" id="vg:22277000"/>
<accession>A0A068EQ82</accession>
<evidence type="ECO:0000313" key="2">
    <source>
        <dbReference type="Proteomes" id="UP000027382"/>
    </source>
</evidence>
<reference evidence="1" key="1">
    <citation type="journal article" date="2014" name="Virology">
        <title>The odd one out: Bacillus ACT bacteriophage CP-51 exhibits unusual properties compared to related Spounavirinae W.Ph. and Bastille.</title>
        <authorList>
            <person name="Klumpp J."/>
            <person name="Schmuki M."/>
            <person name="Sozhamannan S."/>
            <person name="Beyer W."/>
            <person name="Fouts D.E."/>
            <person name="Bernbach V."/>
            <person name="Calendar R."/>
            <person name="Loessner M.J."/>
        </authorList>
    </citation>
    <scope>NUCLEOTIDE SEQUENCE [LARGE SCALE GENOMIC DNA]</scope>
</reference>
<protein>
    <submittedName>
        <fullName evidence="1">Uncharacterized protein</fullName>
    </submittedName>
</protein>
<keyword evidence="2" id="KW-1185">Reference proteome</keyword>
<sequence>MNVVEFILELIGCILDLLCAIFEGKKNKEEDE</sequence>
<evidence type="ECO:0000313" key="1">
    <source>
        <dbReference type="EMBL" id="AID50492.1"/>
    </source>
</evidence>
<dbReference type="EMBL" id="KF554508">
    <property type="protein sequence ID" value="AID50492.1"/>
    <property type="molecule type" value="Genomic_DNA"/>
</dbReference>
<dbReference type="Proteomes" id="UP000027382">
    <property type="component" value="Segment"/>
</dbReference>
<proteinExistence type="predicted"/>
<dbReference type="RefSeq" id="YP_009099101.1">
    <property type="nucleotide sequence ID" value="NC_025423.1"/>
</dbReference>
<organism evidence="1 2">
    <name type="scientific">Bacillus phage CP-51</name>
    <dbReference type="NCBI Taxonomy" id="1391188"/>
    <lineage>
        <taxon>Viruses</taxon>
        <taxon>Duplodnaviria</taxon>
        <taxon>Heunggongvirae</taxon>
        <taxon>Uroviricota</taxon>
        <taxon>Caudoviricetes</taxon>
        <taxon>Herelleviridae</taxon>
        <taxon>Spounavirinae</taxon>
        <taxon>Siminovitchvirus</taxon>
        <taxon>Siminovitchvirus CP51</taxon>
    </lineage>
</organism>
<dbReference type="GeneID" id="22277000"/>
<name>A0A068EQ82_9CAUD</name>